<organism evidence="3">
    <name type="scientific">Fusarium oxysporum (strain Fo5176)</name>
    <name type="common">Fusarium vascular wilt</name>
    <dbReference type="NCBI Taxonomy" id="660025"/>
    <lineage>
        <taxon>Eukaryota</taxon>
        <taxon>Fungi</taxon>
        <taxon>Dikarya</taxon>
        <taxon>Ascomycota</taxon>
        <taxon>Pezizomycotina</taxon>
        <taxon>Sordariomycetes</taxon>
        <taxon>Hypocreomycetidae</taxon>
        <taxon>Hypocreales</taxon>
        <taxon>Nectriaceae</taxon>
        <taxon>Fusarium</taxon>
        <taxon>Fusarium oxysporum species complex</taxon>
    </lineage>
</organism>
<keyword evidence="2" id="KW-0812">Transmembrane</keyword>
<keyword evidence="2" id="KW-0472">Membrane</keyword>
<sequence>MVLGYFREGYLAHHHILWSYLLNITGFVIAVNFFMYIRAGNMIYQKRREPDEFSSTDRHLTYGGDNIGIIKTTEVSVPAEAMTPNAIHLQPMSRQATDPSDPNTNGIYLVHISAHGNSGDIADEGVPIERQQTRGQRPHLTELMDGLAPDIGGNHRLRGHNLPHFRANTTSNKFETGSTTELANESRPTSDD</sequence>
<gene>
    <name evidence="3" type="ORF">FOXB_01781</name>
</gene>
<feature type="compositionally biased region" description="Polar residues" evidence="1">
    <location>
        <begin position="167"/>
        <end position="192"/>
    </location>
</feature>
<evidence type="ECO:0000256" key="2">
    <source>
        <dbReference type="SAM" id="Phobius"/>
    </source>
</evidence>
<reference evidence="3" key="1">
    <citation type="journal article" date="2012" name="Mol. Plant Microbe Interact.">
        <title>A highly conserved effector in Fusarium oxysporum is required for full virulence on Arabidopsis.</title>
        <authorList>
            <person name="Thatcher L.F."/>
            <person name="Gardiner D.M."/>
            <person name="Kazan K."/>
            <person name="Manners J."/>
        </authorList>
    </citation>
    <scope>NUCLEOTIDE SEQUENCE [LARGE SCALE GENOMIC DNA]</scope>
    <source>
        <strain evidence="3">Fo5176</strain>
    </source>
</reference>
<dbReference type="AlphaFoldDB" id="F9F5V6"/>
<proteinExistence type="predicted"/>
<evidence type="ECO:0000313" key="3">
    <source>
        <dbReference type="EMBL" id="EGU87703.1"/>
    </source>
</evidence>
<evidence type="ECO:0000256" key="1">
    <source>
        <dbReference type="SAM" id="MobiDB-lite"/>
    </source>
</evidence>
<comment type="caution">
    <text evidence="3">The sequence shown here is derived from an EMBL/GenBank/DDBJ whole genome shotgun (WGS) entry which is preliminary data.</text>
</comment>
<dbReference type="STRING" id="660025.F9F5V6"/>
<protein>
    <submittedName>
        <fullName evidence="3">Uncharacterized protein</fullName>
    </submittedName>
</protein>
<keyword evidence="2" id="KW-1133">Transmembrane helix</keyword>
<dbReference type="EMBL" id="AFQF01000622">
    <property type="protein sequence ID" value="EGU87703.1"/>
    <property type="molecule type" value="Genomic_DNA"/>
</dbReference>
<feature type="transmembrane region" description="Helical" evidence="2">
    <location>
        <begin position="20"/>
        <end position="39"/>
    </location>
</feature>
<dbReference type="OrthoDB" id="5068267at2759"/>
<feature type="region of interest" description="Disordered" evidence="1">
    <location>
        <begin position="164"/>
        <end position="192"/>
    </location>
</feature>
<name>F9F5V6_FUSOF</name>
<accession>F9F5V6</accession>